<evidence type="ECO:0000313" key="3">
    <source>
        <dbReference type="Proteomes" id="UP001470230"/>
    </source>
</evidence>
<name>A0ABR2L7N6_9EUKA</name>
<evidence type="ECO:0008006" key="4">
    <source>
        <dbReference type="Google" id="ProtNLM"/>
    </source>
</evidence>
<keyword evidence="3" id="KW-1185">Reference proteome</keyword>
<proteinExistence type="predicted"/>
<accession>A0ABR2L7N6</accession>
<feature type="transmembrane region" description="Helical" evidence="1">
    <location>
        <begin position="316"/>
        <end position="339"/>
    </location>
</feature>
<feature type="transmembrane region" description="Helical" evidence="1">
    <location>
        <begin position="207"/>
        <end position="226"/>
    </location>
</feature>
<keyword evidence="1" id="KW-1133">Transmembrane helix</keyword>
<feature type="transmembrane region" description="Helical" evidence="1">
    <location>
        <begin position="277"/>
        <end position="296"/>
    </location>
</feature>
<feature type="transmembrane region" description="Helical" evidence="1">
    <location>
        <begin position="70"/>
        <end position="91"/>
    </location>
</feature>
<feature type="transmembrane region" description="Helical" evidence="1">
    <location>
        <begin position="238"/>
        <end position="271"/>
    </location>
</feature>
<organism evidence="2 3">
    <name type="scientific">Tritrichomonas musculus</name>
    <dbReference type="NCBI Taxonomy" id="1915356"/>
    <lineage>
        <taxon>Eukaryota</taxon>
        <taxon>Metamonada</taxon>
        <taxon>Parabasalia</taxon>
        <taxon>Tritrichomonadida</taxon>
        <taxon>Tritrichomonadidae</taxon>
        <taxon>Tritrichomonas</taxon>
    </lineage>
</organism>
<dbReference type="EMBL" id="JAPFFF010000001">
    <property type="protein sequence ID" value="KAK8899353.1"/>
    <property type="molecule type" value="Genomic_DNA"/>
</dbReference>
<feature type="transmembrane region" description="Helical" evidence="1">
    <location>
        <begin position="351"/>
        <end position="369"/>
    </location>
</feature>
<feature type="transmembrane region" description="Helical" evidence="1">
    <location>
        <begin position="152"/>
        <end position="170"/>
    </location>
</feature>
<dbReference type="Proteomes" id="UP001470230">
    <property type="component" value="Unassembled WGS sequence"/>
</dbReference>
<sequence length="435" mass="51158">MADLLNHPPKSRPFKEEEIHNKEKISKISLENDPLNYINFNTINNSYNPKKTPKYNMNLIHVNQSSLPSFFILLFIIVLSYFNYSFLFTLLSKSEDKNKKDFQFQPPFNGDFRLETLVYNSTVDFNSYLNLKLNIYNLTFASKIREKFHMETDFNMLSILSAIIFFYAFFKTLTFSNQNQFSGLIFTVLIFLSDKYLMNIFSPFTSFSLQIVIIFLSFYTFCSINFSQKEDCSLKKWFFIILFSMISSFFCIIMRIEYLAVYIPLFIIYMVMSFTQFSRFFLFVLAVVINFLFVIIADRSIGFAKITFDSFTLNDLLFSCLSSDSNGLFLTSILIIPFLWPFACFKSLKDYIYIMFISFIIILALKLPVSTIFGSFLTRIVIIRISLTLLLGRIVCYQESSTITIILFLLHFIVTSSFYIFDLDDIKLYNYFVNE</sequence>
<evidence type="ECO:0000256" key="1">
    <source>
        <dbReference type="SAM" id="Phobius"/>
    </source>
</evidence>
<reference evidence="2 3" key="1">
    <citation type="submission" date="2024-04" db="EMBL/GenBank/DDBJ databases">
        <title>Tritrichomonas musculus Genome.</title>
        <authorList>
            <person name="Alves-Ferreira E."/>
            <person name="Grigg M."/>
            <person name="Lorenzi H."/>
            <person name="Galac M."/>
        </authorList>
    </citation>
    <scope>NUCLEOTIDE SEQUENCE [LARGE SCALE GENOMIC DNA]</scope>
    <source>
        <strain evidence="2 3">EAF2021</strain>
    </source>
</reference>
<keyword evidence="1" id="KW-0472">Membrane</keyword>
<protein>
    <recommendedName>
        <fullName evidence="4">GPI ethanolamine phosphate transferase 1</fullName>
    </recommendedName>
</protein>
<evidence type="ECO:0000313" key="2">
    <source>
        <dbReference type="EMBL" id="KAK8899353.1"/>
    </source>
</evidence>
<keyword evidence="1" id="KW-0812">Transmembrane</keyword>
<feature type="transmembrane region" description="Helical" evidence="1">
    <location>
        <begin position="401"/>
        <end position="421"/>
    </location>
</feature>
<gene>
    <name evidence="2" type="ORF">M9Y10_001667</name>
</gene>
<feature type="transmembrane region" description="Helical" evidence="1">
    <location>
        <begin position="376"/>
        <end position="395"/>
    </location>
</feature>
<comment type="caution">
    <text evidence="2">The sequence shown here is derived from an EMBL/GenBank/DDBJ whole genome shotgun (WGS) entry which is preliminary data.</text>
</comment>